<evidence type="ECO:0000313" key="13">
    <source>
        <dbReference type="Proteomes" id="UP000281488"/>
    </source>
</evidence>
<evidence type="ECO:0000313" key="8">
    <source>
        <dbReference type="EMBL" id="TKK88973.1"/>
    </source>
</evidence>
<evidence type="ECO:0000313" key="6">
    <source>
        <dbReference type="EMBL" id="RYU31269.1"/>
    </source>
</evidence>
<dbReference type="EMBL" id="WVTJ01000002">
    <property type="protein sequence ID" value="MXS51449.1"/>
    <property type="molecule type" value="Genomic_DNA"/>
</dbReference>
<dbReference type="Proteomes" id="UP000244140">
    <property type="component" value="Unassembled WGS sequence"/>
</dbReference>
<reference evidence="2 16" key="6">
    <citation type="submission" date="2019-04" db="EMBL/GenBank/DDBJ databases">
        <title>Step-wise assembly of the neonatal virome modulated by breast feeding.</title>
        <authorList>
            <person name="Liang G."/>
            <person name="Bushman F."/>
        </authorList>
    </citation>
    <scope>NUCLEOTIDE SEQUENCE [LARGE SCALE GENOMIC DNA]</scope>
    <source>
        <strain evidence="2 16">E3754</strain>
    </source>
</reference>
<accession>A0A1B4XM93</accession>
<evidence type="ECO:0000313" key="7">
    <source>
        <dbReference type="EMBL" id="STP68291.1"/>
    </source>
</evidence>
<name>A0A1B4XM93_ENTFL</name>
<dbReference type="Proteomes" id="UP001173174">
    <property type="component" value="Unassembled WGS sequence"/>
</dbReference>
<sequence>MAKATKMNVNYRESILDRAYRLELIKKDEYAKHQEKLSLLNEKLSDGEPAQFDAKEETFWKKISQKVIL</sequence>
<dbReference type="EMBL" id="SEWT01000008">
    <property type="protein sequence ID" value="RYU31269.1"/>
    <property type="molecule type" value="Genomic_DNA"/>
</dbReference>
<dbReference type="KEGG" id="ene:ENT_21360"/>
<evidence type="ECO:0000313" key="11">
    <source>
        <dbReference type="Proteomes" id="UP000244140"/>
    </source>
</evidence>
<dbReference type="Proteomes" id="UP000429730">
    <property type="component" value="Unassembled WGS sequence"/>
</dbReference>
<gene>
    <name evidence="3" type="ORF">DAI13_04725</name>
    <name evidence="5" type="ORF">EGW16_11025</name>
    <name evidence="6" type="ORF">EU507_12205</name>
    <name evidence="8" type="ORF">EY666_04945</name>
    <name evidence="2" type="ORF">GTI81_01705</name>
    <name evidence="4" type="ORF">H9Q64_05830</name>
    <name evidence="7" type="ORF">NCTC13379_02884</name>
    <name evidence="10" type="ORF">P0083_04630</name>
    <name evidence="9" type="ORF">P0D81_12615</name>
    <name evidence="1" type="ORF">P0E79_08735</name>
</gene>
<dbReference type="EMBL" id="CP119159">
    <property type="protein sequence ID" value="WEH21872.1"/>
    <property type="molecule type" value="Genomic_DNA"/>
</dbReference>
<evidence type="ECO:0000313" key="17">
    <source>
        <dbReference type="Proteomes" id="UP000516122"/>
    </source>
</evidence>
<dbReference type="Proteomes" id="UP000516122">
    <property type="component" value="Chromosome"/>
</dbReference>
<dbReference type="RefSeq" id="WP_002355840.1">
    <property type="nucleotide sequence ID" value="NZ_AP017623.1"/>
</dbReference>
<evidence type="ECO:0000313" key="12">
    <source>
        <dbReference type="Proteomes" id="UP000254396"/>
    </source>
</evidence>
<evidence type="ECO:0000313" key="1">
    <source>
        <dbReference type="EMBL" id="MDN3192564.1"/>
    </source>
</evidence>
<reference evidence="9 18" key="9">
    <citation type="submission" date="2023-02" db="EMBL/GenBank/DDBJ databases">
        <title>Results of the 2020 Genomic Proficiency Test for the network of European Union Reference Laboratory for Antimicrobial Resistance assessing whole genome sequencing capacities.</title>
        <authorList>
            <person name="Hoffmann M."/>
            <person name="Luo Y."/>
            <person name="Sorensen L.H."/>
            <person name="Pedersen S.K."/>
            <person name="Hendriksen R.S."/>
        </authorList>
    </citation>
    <scope>NUCLEOTIDE SEQUENCE [LARGE SCALE GENOMIC DNA]</scope>
    <source>
        <strain evidence="9 18">GENOMIC22-006</strain>
    </source>
</reference>
<reference evidence="7 12" key="2">
    <citation type="submission" date="2018-06" db="EMBL/GenBank/DDBJ databases">
        <authorList>
            <consortium name="Pathogen Informatics"/>
            <person name="Doyle S."/>
        </authorList>
    </citation>
    <scope>NUCLEOTIDE SEQUENCE [LARGE SCALE GENOMIC DNA]</scope>
    <source>
        <strain evidence="7 12">NCTC13379</strain>
    </source>
</reference>
<evidence type="ECO:0000313" key="15">
    <source>
        <dbReference type="Proteomes" id="UP000305511"/>
    </source>
</evidence>
<protein>
    <submittedName>
        <fullName evidence="8">Uncharacterized protein</fullName>
    </submittedName>
</protein>
<evidence type="ECO:0000313" key="5">
    <source>
        <dbReference type="EMBL" id="ROX31577.1"/>
    </source>
</evidence>
<reference evidence="4 17" key="7">
    <citation type="submission" date="2020-08" db="EMBL/GenBank/DDBJ databases">
        <title>Enterococcus faecalis SF28073 genome assembly.</title>
        <authorList>
            <person name="Duerkop B.A."/>
            <person name="Johnson C.N."/>
        </authorList>
    </citation>
    <scope>NUCLEOTIDE SEQUENCE [LARGE SCALE GENOMIC DNA]</scope>
    <source>
        <strain evidence="4 17">SF28073</strain>
    </source>
</reference>
<reference evidence="8 15" key="4">
    <citation type="submission" date="2019-02" db="EMBL/GenBank/DDBJ databases">
        <title>Bacteria dissemination in different level of health care in South Africa: the effectiveness of infections prevention and control.</title>
        <authorList>
            <person name="Shobo C."/>
            <person name="Amoako D.G."/>
            <person name="Allam M."/>
            <person name="Ismail A."/>
            <person name="Bester L.A."/>
            <person name="Essack S.Y."/>
        </authorList>
    </citation>
    <scope>NUCLEOTIDE SEQUENCE [LARGE SCALE GENOMIC DNA]</scope>
    <source>
        <strain evidence="8 15">2SIL2</strain>
    </source>
</reference>
<dbReference type="EMBL" id="RKMZ01000006">
    <property type="protein sequence ID" value="ROX31577.1"/>
    <property type="molecule type" value="Genomic_DNA"/>
</dbReference>
<reference evidence="6 14" key="5">
    <citation type="submission" date="2019-02" db="EMBL/GenBank/DDBJ databases">
        <title>From farm to fork: dissemination of Tn554::fexA-optrA in linezolid-resistant Enterococcus faecalis clones from chicken feces and meat in Tunisia.</title>
        <authorList>
            <person name="Tedim A.P."/>
            <person name="Elghaieb H."/>
            <person name="Abbassi M.S."/>
            <person name="Novais C."/>
            <person name="Hassen A."/>
            <person name="Peixe L."/>
            <person name="Freitas A.R."/>
        </authorList>
    </citation>
    <scope>NUCLEOTIDE SEQUENCE [LARGE SCALE GENOMIC DNA]</scope>
    <source>
        <strain evidence="6 14">728T</strain>
    </source>
</reference>
<organism evidence="8 15">
    <name type="scientific">Enterococcus faecalis</name>
    <name type="common">Streptococcus faecalis</name>
    <dbReference type="NCBI Taxonomy" id="1351"/>
    <lineage>
        <taxon>Bacteria</taxon>
        <taxon>Bacillati</taxon>
        <taxon>Bacillota</taxon>
        <taxon>Bacilli</taxon>
        <taxon>Lactobacillales</taxon>
        <taxon>Enterococcaceae</taxon>
        <taxon>Enterococcus</taxon>
    </lineage>
</organism>
<evidence type="ECO:0000313" key="2">
    <source>
        <dbReference type="EMBL" id="MXS51449.1"/>
    </source>
</evidence>
<dbReference type="EMBL" id="PZZH01000001">
    <property type="protein sequence ID" value="PTN77084.1"/>
    <property type="molecule type" value="Genomic_DNA"/>
</dbReference>
<evidence type="ECO:0000313" key="14">
    <source>
        <dbReference type="Proteomes" id="UP000292223"/>
    </source>
</evidence>
<dbReference type="Proteomes" id="UP000305511">
    <property type="component" value="Unassembled WGS sequence"/>
</dbReference>
<dbReference type="Proteomes" id="UP000254396">
    <property type="component" value="Unassembled WGS sequence"/>
</dbReference>
<dbReference type="EMBL" id="JAREWH010000007">
    <property type="protein sequence ID" value="MDN3192564.1"/>
    <property type="molecule type" value="Genomic_DNA"/>
</dbReference>
<evidence type="ECO:0000313" key="9">
    <source>
        <dbReference type="EMBL" id="WEH21872.1"/>
    </source>
</evidence>
<reference evidence="3 11" key="1">
    <citation type="submission" date="2018-04" db="EMBL/GenBank/DDBJ databases">
        <authorList>
            <person name="Van Tyne D."/>
        </authorList>
    </citation>
    <scope>NUCLEOTIDE SEQUENCE [LARGE SCALE GENOMIC DNA]</scope>
    <source>
        <strain evidence="3 11">B2535</strain>
    </source>
</reference>
<dbReference type="Proteomes" id="UP001222182">
    <property type="component" value="Chromosome"/>
</dbReference>
<evidence type="ECO:0000313" key="19">
    <source>
        <dbReference type="Proteomes" id="UP001222182"/>
    </source>
</evidence>
<dbReference type="Proteomes" id="UP000281488">
    <property type="component" value="Unassembled WGS sequence"/>
</dbReference>
<dbReference type="GeneID" id="60893288"/>
<reference evidence="10 19" key="10">
    <citation type="submission" date="2023-03" db="EMBL/GenBank/DDBJ databases">
        <title>Complete genome sequence of an Enterococcus faecalis urinary isolate.</title>
        <authorList>
            <person name="Brauer A.L."/>
            <person name="Armbruster C.E."/>
        </authorList>
    </citation>
    <scope>NUCLEOTIDE SEQUENCE [LARGE SCALE GENOMIC DNA]</scope>
    <source>
        <strain evidence="10 19">3143</strain>
    </source>
</reference>
<reference evidence="5 13" key="3">
    <citation type="submission" date="2018-10" db="EMBL/GenBank/DDBJ databases">
        <title>Genotypes and phenotypes of Enterococci isolated from broiler chickens.</title>
        <authorList>
            <person name="Muhammad A.R."/>
            <person name="Diarra M.S."/>
        </authorList>
    </citation>
    <scope>NUCLEOTIDE SEQUENCE [LARGE SCALE GENOMIC DNA]</scope>
    <source>
        <strain evidence="5 13">LIT2 A36'</strain>
    </source>
</reference>
<reference evidence="1" key="8">
    <citation type="journal article" date="2023" name="Pathogens">
        <title>Prevalence of Enterococcus spp. and the Whole-Genome Characteristics of Enterococcus faecium and Enterococcus faecalis Strains Isolated from Free-Living Birds in Poland.</title>
        <authorList>
            <person name="Kwit R."/>
            <person name="Zajac M."/>
            <person name="Smialowska-Weglinska A."/>
            <person name="Skarzynska M."/>
            <person name="Bomba A."/>
            <person name="Lalak A."/>
            <person name="Skrzypiec E."/>
            <person name="Wojdat D."/>
            <person name="Koza W."/>
            <person name="Mikos-Wojewoda E."/>
            <person name="Pasim P."/>
            <person name="Skora M."/>
            <person name="Polak M."/>
            <person name="Wiacek J."/>
            <person name="Wasyl D."/>
        </authorList>
    </citation>
    <scope>NUCLEOTIDE SEQUENCE</scope>
    <source>
        <strain evidence="1">691B_2</strain>
    </source>
</reference>
<dbReference type="EMBL" id="SIYF01000107">
    <property type="protein sequence ID" value="TKK88973.1"/>
    <property type="molecule type" value="Genomic_DNA"/>
</dbReference>
<dbReference type="EMBL" id="CP119528">
    <property type="protein sequence ID" value="WER43584.1"/>
    <property type="molecule type" value="Genomic_DNA"/>
</dbReference>
<dbReference type="Proteomes" id="UP001221642">
    <property type="component" value="Chromosome"/>
</dbReference>
<dbReference type="EMBL" id="CP060804">
    <property type="protein sequence ID" value="QNP38792.1"/>
    <property type="molecule type" value="Genomic_DNA"/>
</dbReference>
<dbReference type="Proteomes" id="UP000292223">
    <property type="component" value="Unassembled WGS sequence"/>
</dbReference>
<evidence type="ECO:0000313" key="16">
    <source>
        <dbReference type="Proteomes" id="UP000429730"/>
    </source>
</evidence>
<evidence type="ECO:0000313" key="18">
    <source>
        <dbReference type="Proteomes" id="UP001221642"/>
    </source>
</evidence>
<evidence type="ECO:0000313" key="10">
    <source>
        <dbReference type="EMBL" id="WER43584.1"/>
    </source>
</evidence>
<dbReference type="AlphaFoldDB" id="A0A1B4XM93"/>
<dbReference type="EMBL" id="UGIX01000001">
    <property type="protein sequence ID" value="STP68291.1"/>
    <property type="molecule type" value="Genomic_DNA"/>
</dbReference>
<evidence type="ECO:0000313" key="4">
    <source>
        <dbReference type="EMBL" id="QNP38792.1"/>
    </source>
</evidence>
<evidence type="ECO:0000313" key="3">
    <source>
        <dbReference type="EMBL" id="PTN77084.1"/>
    </source>
</evidence>
<proteinExistence type="predicted"/>
<reference evidence="1" key="11">
    <citation type="submission" date="2023-03" db="EMBL/GenBank/DDBJ databases">
        <authorList>
            <person name="Zajac M."/>
            <person name="Kwit R."/>
            <person name="Wasyl D."/>
        </authorList>
    </citation>
    <scope>NUCLEOTIDE SEQUENCE</scope>
    <source>
        <strain evidence="1">691B_2</strain>
    </source>
</reference>